<organism evidence="3 4">
    <name type="scientific">Salinimicrobium sediminis</name>
    <dbReference type="NCBI Taxonomy" id="1343891"/>
    <lineage>
        <taxon>Bacteria</taxon>
        <taxon>Pseudomonadati</taxon>
        <taxon>Bacteroidota</taxon>
        <taxon>Flavobacteriia</taxon>
        <taxon>Flavobacteriales</taxon>
        <taxon>Flavobacteriaceae</taxon>
        <taxon>Salinimicrobium</taxon>
    </lineage>
</organism>
<dbReference type="InterPro" id="IPR028939">
    <property type="entry name" value="P5C_Rdtase_cat_N"/>
</dbReference>
<protein>
    <recommendedName>
        <fullName evidence="2">Pyrroline-5-carboxylate reductase catalytic N-terminal domain-containing protein</fullName>
    </recommendedName>
</protein>
<feature type="domain" description="Pyrroline-5-carboxylate reductase catalytic N-terminal" evidence="2">
    <location>
        <begin position="2"/>
        <end position="108"/>
    </location>
</feature>
<evidence type="ECO:0000259" key="2">
    <source>
        <dbReference type="Pfam" id="PF03807"/>
    </source>
</evidence>
<evidence type="ECO:0000313" key="4">
    <source>
        <dbReference type="Proteomes" id="UP000219193"/>
    </source>
</evidence>
<keyword evidence="1" id="KW-0560">Oxidoreductase</keyword>
<dbReference type="RefSeq" id="WP_218839742.1">
    <property type="nucleotide sequence ID" value="NZ_OCMF01000004.1"/>
</dbReference>
<proteinExistence type="predicted"/>
<dbReference type="Proteomes" id="UP000219193">
    <property type="component" value="Unassembled WGS sequence"/>
</dbReference>
<dbReference type="EMBL" id="OCMF01000004">
    <property type="protein sequence ID" value="SOC81218.1"/>
    <property type="molecule type" value="Genomic_DNA"/>
</dbReference>
<dbReference type="Pfam" id="PF03807">
    <property type="entry name" value="F420_oxidored"/>
    <property type="match status" value="1"/>
</dbReference>
<dbReference type="AlphaFoldDB" id="A0A285X7F7"/>
<dbReference type="Gene3D" id="3.40.50.720">
    <property type="entry name" value="NAD(P)-binding Rossmann-like Domain"/>
    <property type="match status" value="1"/>
</dbReference>
<reference evidence="4" key="1">
    <citation type="submission" date="2017-09" db="EMBL/GenBank/DDBJ databases">
        <authorList>
            <person name="Varghese N."/>
            <person name="Submissions S."/>
        </authorList>
    </citation>
    <scope>NUCLEOTIDE SEQUENCE [LARGE SCALE GENOMIC DNA]</scope>
    <source>
        <strain evidence="4">CGMCC 1.12641</strain>
    </source>
</reference>
<dbReference type="InterPro" id="IPR036291">
    <property type="entry name" value="NAD(P)-bd_dom_sf"/>
</dbReference>
<dbReference type="GO" id="GO:0016491">
    <property type="term" value="F:oxidoreductase activity"/>
    <property type="evidence" value="ECO:0007669"/>
    <property type="project" value="UniProtKB-KW"/>
</dbReference>
<dbReference type="SUPFAM" id="SSF51735">
    <property type="entry name" value="NAD(P)-binding Rossmann-fold domains"/>
    <property type="match status" value="1"/>
</dbReference>
<accession>A0A285X7F7</accession>
<sequence length="193" mass="20729">MKVAVIGTGAVGQAMSKKFLELGHKVFMGTRDPQQSMNRKDSDQWGTPGIGAWIEDHPQVQLKSFKESVKSGSDLIIFAMNGMAALDVLKKIGSEILGDKLMIDISNPLDFSQGFPPTLSVCNTESLGEQIQEAFPKLKVVKALNTLSHPLMGNPGAIEGDHNLFICGNDAAAKEKVTGLLGDFDGKRKTSSI</sequence>
<dbReference type="PANTHER" id="PTHR14239">
    <property type="entry name" value="DUDULIN-RELATED"/>
    <property type="match status" value="1"/>
</dbReference>
<evidence type="ECO:0000313" key="3">
    <source>
        <dbReference type="EMBL" id="SOC81218.1"/>
    </source>
</evidence>
<name>A0A285X7F7_9FLAO</name>
<gene>
    <name evidence="3" type="ORF">SAMN06296241_2792</name>
</gene>
<evidence type="ECO:0000256" key="1">
    <source>
        <dbReference type="ARBA" id="ARBA00023002"/>
    </source>
</evidence>
<keyword evidence="4" id="KW-1185">Reference proteome</keyword>
<dbReference type="InterPro" id="IPR051267">
    <property type="entry name" value="STEAP_metalloreductase"/>
</dbReference>